<dbReference type="EMBL" id="BLKZ01000002">
    <property type="protein sequence ID" value="GFG93424.1"/>
    <property type="molecule type" value="Genomic_DNA"/>
</dbReference>
<sequence length="77" mass="7999">MDLEPHQAGALSERLGRAEQPGGLLTVDIFGQVGKALEDAGERLANPRVHGAGQRIMGVTLRFLSVSLCDGDAGSGQ</sequence>
<keyword evidence="2" id="KW-1185">Reference proteome</keyword>
<organism evidence="1 2">
    <name type="scientific">Mycobacterium bourgelatii</name>
    <dbReference type="NCBI Taxonomy" id="1273442"/>
    <lineage>
        <taxon>Bacteria</taxon>
        <taxon>Bacillati</taxon>
        <taxon>Actinomycetota</taxon>
        <taxon>Actinomycetes</taxon>
        <taxon>Mycobacteriales</taxon>
        <taxon>Mycobacteriaceae</taxon>
        <taxon>Mycobacterium</taxon>
    </lineage>
</organism>
<proteinExistence type="predicted"/>
<reference evidence="1 2" key="1">
    <citation type="journal article" date="2019" name="Emerg. Microbes Infect.">
        <title>Comprehensive subspecies identification of 175 nontuberculous mycobacteria species based on 7547 genomic profiles.</title>
        <authorList>
            <person name="Matsumoto Y."/>
            <person name="Kinjo T."/>
            <person name="Motooka D."/>
            <person name="Nabeya D."/>
            <person name="Jung N."/>
            <person name="Uechi K."/>
            <person name="Horii T."/>
            <person name="Iida T."/>
            <person name="Fujita J."/>
            <person name="Nakamura S."/>
        </authorList>
    </citation>
    <scope>NUCLEOTIDE SEQUENCE [LARGE SCALE GENOMIC DNA]</scope>
    <source>
        <strain evidence="1 2">JCM 30725</strain>
    </source>
</reference>
<protein>
    <submittedName>
        <fullName evidence="1">Uncharacterized protein</fullName>
    </submittedName>
</protein>
<dbReference type="AlphaFoldDB" id="A0A7I9YXI3"/>
<gene>
    <name evidence="1" type="ORF">MBOU_54660</name>
</gene>
<evidence type="ECO:0000313" key="2">
    <source>
        <dbReference type="Proteomes" id="UP000465360"/>
    </source>
</evidence>
<comment type="caution">
    <text evidence="1">The sequence shown here is derived from an EMBL/GenBank/DDBJ whole genome shotgun (WGS) entry which is preliminary data.</text>
</comment>
<dbReference type="Proteomes" id="UP000465360">
    <property type="component" value="Unassembled WGS sequence"/>
</dbReference>
<evidence type="ECO:0000313" key="1">
    <source>
        <dbReference type="EMBL" id="GFG93424.1"/>
    </source>
</evidence>
<accession>A0A7I9YXI3</accession>
<name>A0A7I9YXI3_MYCBU</name>